<feature type="domain" description="CAP-Gly" evidence="7">
    <location>
        <begin position="32"/>
        <end position="65"/>
    </location>
</feature>
<dbReference type="InterPro" id="IPR032675">
    <property type="entry name" value="LRR_dom_sf"/>
</dbReference>
<comment type="subcellular location">
    <subcellularLocation>
        <location evidence="1">Cytoplasm</location>
    </subcellularLocation>
</comment>
<keyword evidence="6" id="KW-0143">Chaperone</keyword>
<dbReference type="InterPro" id="IPR044079">
    <property type="entry name" value="Ubl_TBCE"/>
</dbReference>
<evidence type="ECO:0000256" key="1">
    <source>
        <dbReference type="ARBA" id="ARBA00004496"/>
    </source>
</evidence>
<dbReference type="PROSITE" id="PS00845">
    <property type="entry name" value="CAP_GLY_1"/>
    <property type="match status" value="1"/>
</dbReference>
<dbReference type="GeneID" id="90037651"/>
<dbReference type="SMART" id="SM00369">
    <property type="entry name" value="LRR_TYP"/>
    <property type="match status" value="4"/>
</dbReference>
<dbReference type="EMBL" id="JBBJBU010000002">
    <property type="protein sequence ID" value="KAK7206917.1"/>
    <property type="molecule type" value="Genomic_DNA"/>
</dbReference>
<keyword evidence="4" id="KW-0433">Leucine-rich repeat</keyword>
<evidence type="ECO:0000259" key="7">
    <source>
        <dbReference type="PROSITE" id="PS50245"/>
    </source>
</evidence>
<protein>
    <recommendedName>
        <fullName evidence="7">CAP-Gly domain-containing protein</fullName>
    </recommendedName>
</protein>
<evidence type="ECO:0000256" key="2">
    <source>
        <dbReference type="ARBA" id="ARBA00006286"/>
    </source>
</evidence>
<evidence type="ECO:0000256" key="3">
    <source>
        <dbReference type="ARBA" id="ARBA00022490"/>
    </source>
</evidence>
<dbReference type="Gene3D" id="3.10.20.90">
    <property type="entry name" value="Phosphatidylinositol 3-kinase Catalytic Subunit, Chain A, domain 1"/>
    <property type="match status" value="1"/>
</dbReference>
<dbReference type="Pfam" id="PF13516">
    <property type="entry name" value="LRR_6"/>
    <property type="match status" value="2"/>
</dbReference>
<dbReference type="Gene3D" id="3.80.10.10">
    <property type="entry name" value="Ribonuclease Inhibitor"/>
    <property type="match status" value="2"/>
</dbReference>
<reference evidence="8 9" key="1">
    <citation type="submission" date="2024-03" db="EMBL/GenBank/DDBJ databases">
        <title>Genome-scale model development and genomic sequencing of the oleaginous clade Lipomyces.</title>
        <authorList>
            <consortium name="Lawrence Berkeley National Laboratory"/>
            <person name="Czajka J.J."/>
            <person name="Han Y."/>
            <person name="Kim J."/>
            <person name="Mondo S.J."/>
            <person name="Hofstad B.A."/>
            <person name="Robles A."/>
            <person name="Haridas S."/>
            <person name="Riley R."/>
            <person name="LaButti K."/>
            <person name="Pangilinan J."/>
            <person name="Andreopoulos W."/>
            <person name="Lipzen A."/>
            <person name="Yan J."/>
            <person name="Wang M."/>
            <person name="Ng V."/>
            <person name="Grigoriev I.V."/>
            <person name="Spatafora J.W."/>
            <person name="Magnuson J.K."/>
            <person name="Baker S.E."/>
            <person name="Pomraning K.R."/>
        </authorList>
    </citation>
    <scope>NUCLEOTIDE SEQUENCE [LARGE SCALE GENOMIC DNA]</scope>
    <source>
        <strain evidence="8 9">Phaff 52-87</strain>
    </source>
</reference>
<keyword evidence="3" id="KW-0963">Cytoplasm</keyword>
<gene>
    <name evidence="8" type="ORF">BZA70DRAFT_275332</name>
</gene>
<dbReference type="PROSITE" id="PS51450">
    <property type="entry name" value="LRR"/>
    <property type="match status" value="1"/>
</dbReference>
<dbReference type="RefSeq" id="XP_064769950.1">
    <property type="nucleotide sequence ID" value="XM_064912139.1"/>
</dbReference>
<sequence length="487" mass="54755">MQVPTRISLQSNLGTLRYIGPLPIWPNVDAYGIEWDDATRGKHSGTYDGVEYFQTVVPDSASFIKSTRKLDRKVGFEEAVRSRYAPAELDEIEKTDIVFGKKVAERVGFDKIRIRQSKLDQLSMVSLDGQCVAYPSDNLEQLFPSIQELDLSHNLFDSLADVARIVVQLPRLRIIKLNGNRFVSWELPPDLTGAFSSLSVVSLSFTLIPPSVISRMPEIFPAVQECSLAENKLSGSEITFNQPWPSLQILDLSYSDFSTVPVLVFPDDADMSLSVLNLSHNRILGAGADVMKSVRSLDLRHNQITSWTALDGLRAQFPGVRDLRLQWNPIIQSLDEDDVQAYILGWWGGLTMVNSIKVSEKERMSSELYFMSKVGKGQIKDFDLKGQRWAELCETYGAPIAPEEVKKKSTVLKITFVTSSGEETRRVPRGLTVQRLKLLVAKWYRIPVAKINLVSVFSDGREIALDDSLRELDYYEIDDGSVIRVQG</sequence>
<organism evidence="8 9">
    <name type="scientific">Myxozyma melibiosi</name>
    <dbReference type="NCBI Taxonomy" id="54550"/>
    <lineage>
        <taxon>Eukaryota</taxon>
        <taxon>Fungi</taxon>
        <taxon>Dikarya</taxon>
        <taxon>Ascomycota</taxon>
        <taxon>Saccharomycotina</taxon>
        <taxon>Lipomycetes</taxon>
        <taxon>Lipomycetales</taxon>
        <taxon>Lipomycetaceae</taxon>
        <taxon>Myxozyma</taxon>
    </lineage>
</organism>
<evidence type="ECO:0000313" key="8">
    <source>
        <dbReference type="EMBL" id="KAK7206917.1"/>
    </source>
</evidence>
<dbReference type="InterPro" id="IPR000938">
    <property type="entry name" value="CAP-Gly_domain"/>
</dbReference>
<evidence type="ECO:0000256" key="5">
    <source>
        <dbReference type="ARBA" id="ARBA00022737"/>
    </source>
</evidence>
<dbReference type="Gene3D" id="2.30.30.190">
    <property type="entry name" value="CAP Gly-rich-like domain"/>
    <property type="match status" value="1"/>
</dbReference>
<proteinExistence type="inferred from homology"/>
<comment type="caution">
    <text evidence="8">The sequence shown here is derived from an EMBL/GenBank/DDBJ whole genome shotgun (WGS) entry which is preliminary data.</text>
</comment>
<accession>A0ABR1FAN5</accession>
<dbReference type="InterPro" id="IPR001611">
    <property type="entry name" value="Leu-rich_rpt"/>
</dbReference>
<dbReference type="InterPro" id="IPR003591">
    <property type="entry name" value="Leu-rich_rpt_typical-subtyp"/>
</dbReference>
<name>A0ABR1FAN5_9ASCO</name>
<dbReference type="SUPFAM" id="SSF54236">
    <property type="entry name" value="Ubiquitin-like"/>
    <property type="match status" value="1"/>
</dbReference>
<evidence type="ECO:0000256" key="6">
    <source>
        <dbReference type="ARBA" id="ARBA00023186"/>
    </source>
</evidence>
<dbReference type="Pfam" id="PF01302">
    <property type="entry name" value="CAP_GLY"/>
    <property type="match status" value="1"/>
</dbReference>
<evidence type="ECO:0000313" key="9">
    <source>
        <dbReference type="Proteomes" id="UP001498771"/>
    </source>
</evidence>
<evidence type="ECO:0000256" key="4">
    <source>
        <dbReference type="ARBA" id="ARBA00022614"/>
    </source>
</evidence>
<dbReference type="InterPro" id="IPR036859">
    <property type="entry name" value="CAP-Gly_dom_sf"/>
</dbReference>
<dbReference type="PANTHER" id="PTHR45617">
    <property type="entry name" value="LEUCINE RICH REPEAT FAMILY PROTEIN"/>
    <property type="match status" value="1"/>
</dbReference>
<comment type="similarity">
    <text evidence="2">Belongs to the TBCE family.</text>
</comment>
<dbReference type="PROSITE" id="PS50245">
    <property type="entry name" value="CAP_GLY_2"/>
    <property type="match status" value="1"/>
</dbReference>
<dbReference type="InterPro" id="IPR029071">
    <property type="entry name" value="Ubiquitin-like_domsf"/>
</dbReference>
<dbReference type="SMART" id="SM01052">
    <property type="entry name" value="CAP_GLY"/>
    <property type="match status" value="1"/>
</dbReference>
<dbReference type="PANTHER" id="PTHR45617:SF165">
    <property type="entry name" value="COMMON DPR-INTERACTING PROTEIN-RELATED"/>
    <property type="match status" value="1"/>
</dbReference>
<keyword evidence="9" id="KW-1185">Reference proteome</keyword>
<dbReference type="CDD" id="cd17044">
    <property type="entry name" value="Ubl_TBCE"/>
    <property type="match status" value="1"/>
</dbReference>
<dbReference type="Proteomes" id="UP001498771">
    <property type="component" value="Unassembled WGS sequence"/>
</dbReference>
<keyword evidence="5" id="KW-0677">Repeat</keyword>
<dbReference type="SUPFAM" id="SSF74924">
    <property type="entry name" value="Cap-Gly domain"/>
    <property type="match status" value="1"/>
</dbReference>
<dbReference type="SUPFAM" id="SSF52047">
    <property type="entry name" value="RNI-like"/>
    <property type="match status" value="1"/>
</dbReference>